<name>A0A1Z5JG54_FISSO</name>
<dbReference type="EMBL" id="BDSP01000060">
    <property type="protein sequence ID" value="GAX12969.1"/>
    <property type="molecule type" value="Genomic_DNA"/>
</dbReference>
<feature type="domain" description="SGNH hydrolase-type esterase" evidence="1">
    <location>
        <begin position="109"/>
        <end position="309"/>
    </location>
</feature>
<dbReference type="InterPro" id="IPR036514">
    <property type="entry name" value="SGNH_hydro_sf"/>
</dbReference>
<organism evidence="2 3">
    <name type="scientific">Fistulifera solaris</name>
    <name type="common">Oleaginous diatom</name>
    <dbReference type="NCBI Taxonomy" id="1519565"/>
    <lineage>
        <taxon>Eukaryota</taxon>
        <taxon>Sar</taxon>
        <taxon>Stramenopiles</taxon>
        <taxon>Ochrophyta</taxon>
        <taxon>Bacillariophyta</taxon>
        <taxon>Bacillariophyceae</taxon>
        <taxon>Bacillariophycidae</taxon>
        <taxon>Naviculales</taxon>
        <taxon>Naviculaceae</taxon>
        <taxon>Fistulifera</taxon>
    </lineage>
</organism>
<accession>A0A1Z5JG54</accession>
<dbReference type="Gene3D" id="3.40.50.1110">
    <property type="entry name" value="SGNH hydrolase"/>
    <property type="match status" value="1"/>
</dbReference>
<comment type="caution">
    <text evidence="2">The sequence shown here is derived from an EMBL/GenBank/DDBJ whole genome shotgun (WGS) entry which is preliminary data.</text>
</comment>
<dbReference type="SUPFAM" id="SSF52266">
    <property type="entry name" value="SGNH hydrolase"/>
    <property type="match status" value="1"/>
</dbReference>
<dbReference type="AlphaFoldDB" id="A0A1Z5JG54"/>
<dbReference type="Proteomes" id="UP000198406">
    <property type="component" value="Unassembled WGS sequence"/>
</dbReference>
<reference evidence="2 3" key="1">
    <citation type="journal article" date="2015" name="Plant Cell">
        <title>Oil accumulation by the oleaginous diatom Fistulifera solaris as revealed by the genome and transcriptome.</title>
        <authorList>
            <person name="Tanaka T."/>
            <person name="Maeda Y."/>
            <person name="Veluchamy A."/>
            <person name="Tanaka M."/>
            <person name="Abida H."/>
            <person name="Marechal E."/>
            <person name="Bowler C."/>
            <person name="Muto M."/>
            <person name="Sunaga Y."/>
            <person name="Tanaka M."/>
            <person name="Yoshino T."/>
            <person name="Taniguchi T."/>
            <person name="Fukuda Y."/>
            <person name="Nemoto M."/>
            <person name="Matsumoto M."/>
            <person name="Wong P.S."/>
            <person name="Aburatani S."/>
            <person name="Fujibuchi W."/>
        </authorList>
    </citation>
    <scope>NUCLEOTIDE SEQUENCE [LARGE SCALE GENOMIC DNA]</scope>
    <source>
        <strain evidence="2 3">JPCC DA0580</strain>
    </source>
</reference>
<dbReference type="GO" id="GO:0004622">
    <property type="term" value="F:phosphatidylcholine lysophospholipase activity"/>
    <property type="evidence" value="ECO:0007669"/>
    <property type="project" value="TreeGrafter"/>
</dbReference>
<evidence type="ECO:0000313" key="3">
    <source>
        <dbReference type="Proteomes" id="UP000198406"/>
    </source>
</evidence>
<dbReference type="EC" id="3.1.1.47" evidence="2"/>
<dbReference type="Pfam" id="PF13472">
    <property type="entry name" value="Lipase_GDSL_2"/>
    <property type="match status" value="1"/>
</dbReference>
<dbReference type="InterPro" id="IPR013830">
    <property type="entry name" value="SGNH_hydro"/>
</dbReference>
<evidence type="ECO:0000259" key="1">
    <source>
        <dbReference type="Pfam" id="PF13472"/>
    </source>
</evidence>
<keyword evidence="2" id="KW-0378">Hydrolase</keyword>
<sequence length="332" mass="37914">MNTSLQAHLRQPRKIVLVFVVVVTIWMRTQNPLTITEHDDLHQIYLSAPSRNNPSFRCVDHDDETTHPTTCECPDPLKAASRPNYDWIQHHQRYIQSIQAVEHELDVVFLGDSITEHWNGTRRMGTIPLPATYRASFARYFDSEHAPLKGLLLGTSGDTVVELLWHLQNGVLDVPTLQPSVWVLLIGTNDLGRWKCSKRTVLAAILHLAQYLHQQRPDATILLHGLLPRSEDDLDSSQLGKYWQDIRFINRELRKFVDMHPGEWFYMDASTVFLQRAPKTIGGADTQGSVRLKAQYMPDGLHPNVEGYEQWAPLLVDAIGKRSVSEEGARQF</sequence>
<protein>
    <submittedName>
        <fullName evidence="2">Platelet-activating factor acetylhydrolase</fullName>
        <ecNumber evidence="2">3.1.1.47</ecNumber>
    </submittedName>
</protein>
<evidence type="ECO:0000313" key="2">
    <source>
        <dbReference type="EMBL" id="GAX12969.1"/>
    </source>
</evidence>
<gene>
    <name evidence="2" type="ORF">FisN_2Hh461</name>
</gene>
<proteinExistence type="predicted"/>
<dbReference type="InParanoid" id="A0A1Z5JG54"/>
<dbReference type="PANTHER" id="PTHR30383:SF5">
    <property type="entry name" value="SGNH HYDROLASE-TYPE ESTERASE DOMAIN-CONTAINING PROTEIN"/>
    <property type="match status" value="1"/>
</dbReference>
<keyword evidence="3" id="KW-1185">Reference proteome</keyword>
<dbReference type="GO" id="GO:0003847">
    <property type="term" value="F:1-alkyl-2-acetylglycerophosphocholine esterase activity"/>
    <property type="evidence" value="ECO:0007669"/>
    <property type="project" value="UniProtKB-EC"/>
</dbReference>
<dbReference type="InterPro" id="IPR051532">
    <property type="entry name" value="Ester_Hydrolysis_Enzymes"/>
</dbReference>
<dbReference type="OrthoDB" id="45691at2759"/>
<dbReference type="PANTHER" id="PTHR30383">
    <property type="entry name" value="THIOESTERASE 1/PROTEASE 1/LYSOPHOSPHOLIPASE L1"/>
    <property type="match status" value="1"/>
</dbReference>